<dbReference type="AlphaFoldDB" id="A0A0B8QJF8"/>
<dbReference type="PROSITE" id="PS51257">
    <property type="entry name" value="PROKAR_LIPOPROTEIN"/>
    <property type="match status" value="1"/>
</dbReference>
<dbReference type="Proteomes" id="UP000031666">
    <property type="component" value="Unassembled WGS sequence"/>
</dbReference>
<reference evidence="2 3" key="2">
    <citation type="submission" date="2015-01" db="EMBL/GenBank/DDBJ databases">
        <authorList>
            <consortium name="NBRP consortium"/>
            <person name="Sawabe T."/>
            <person name="Meirelles P."/>
            <person name="Feng G."/>
            <person name="Sayaka M."/>
            <person name="Hattori M."/>
            <person name="Ohkuma M."/>
        </authorList>
    </citation>
    <scope>NUCLEOTIDE SEQUENCE [LARGE SCALE GENOMIC DNA]</scope>
    <source>
        <strain evidence="3">JCM 19241</strain>
    </source>
</reference>
<feature type="region of interest" description="Disordered" evidence="1">
    <location>
        <begin position="17"/>
        <end position="59"/>
    </location>
</feature>
<reference evidence="2 3" key="1">
    <citation type="submission" date="2015-01" db="EMBL/GenBank/DDBJ databases">
        <title>Vibrio sp. C94 JCM 19241 whole genome shotgun sequence.</title>
        <authorList>
            <person name="Sawabe T."/>
            <person name="Meirelles P."/>
            <person name="Feng G."/>
            <person name="Sayaka M."/>
            <person name="Hattori M."/>
            <person name="Ohkuma M."/>
        </authorList>
    </citation>
    <scope>NUCLEOTIDE SEQUENCE [LARGE SCALE GENOMIC DNA]</scope>
    <source>
        <strain evidence="3">JCM 19241</strain>
    </source>
</reference>
<proteinExistence type="predicted"/>
<organism evidence="2 3">
    <name type="scientific">Vibrio ishigakensis</name>
    <dbReference type="NCBI Taxonomy" id="1481914"/>
    <lineage>
        <taxon>Bacteria</taxon>
        <taxon>Pseudomonadati</taxon>
        <taxon>Pseudomonadota</taxon>
        <taxon>Gammaproteobacteria</taxon>
        <taxon>Vibrionales</taxon>
        <taxon>Vibrionaceae</taxon>
        <taxon>Vibrio</taxon>
    </lineage>
</organism>
<evidence type="ECO:0000313" key="3">
    <source>
        <dbReference type="Proteomes" id="UP000031666"/>
    </source>
</evidence>
<evidence type="ECO:0000313" key="2">
    <source>
        <dbReference type="EMBL" id="GAM78711.1"/>
    </source>
</evidence>
<feature type="compositionally biased region" description="Low complexity" evidence="1">
    <location>
        <begin position="42"/>
        <end position="59"/>
    </location>
</feature>
<name>A0A0B8QJF8_9VIBR</name>
<gene>
    <name evidence="2" type="ORF">JCM19241_25</name>
</gene>
<sequence>MKNLALTAVAVAILSGCGGSGDSKGGSQAPTTPDVKEHITTPDKTSVTTTSTNPVNTDSPTVVSKPIVVAPEPILQREPSVKPFVEPQPMVQSIPTIQHSPCFMLTTDNNIHIATGHIDYFDREQNFKAVDVTNDDDYFSGKNVCEFLEMKPMESHRPITGYGISGNPIYGNAQYNTVTLNRTITHNQNIKSLVYSEFSKTASGEVGFTSITLKHTSQYRGDGLNHVSASTWMGFKDGEMSATANNNSVVMRYVDDHYYGEASGWYSDITGEHRTTIDLGNDDPVTYIKYSISEAFSNRHTKNYQLPILKSEADHYIDVLTGKMNPNDLIDEVIGYANQVGVTNQ</sequence>
<comment type="caution">
    <text evidence="2">The sequence shown here is derived from an EMBL/GenBank/DDBJ whole genome shotgun (WGS) entry which is preliminary data.</text>
</comment>
<accession>A0A0B8QJF8</accession>
<evidence type="ECO:0000256" key="1">
    <source>
        <dbReference type="SAM" id="MobiDB-lite"/>
    </source>
</evidence>
<dbReference type="EMBL" id="BBSC01000017">
    <property type="protein sequence ID" value="GAM78711.1"/>
    <property type="molecule type" value="Genomic_DNA"/>
</dbReference>
<protein>
    <submittedName>
        <fullName evidence="2">Uncharacterized protein</fullName>
    </submittedName>
</protein>